<evidence type="ECO:0000313" key="2">
    <source>
        <dbReference type="Ensembl" id="ENSFTIP00000008471.1"/>
    </source>
</evidence>
<protein>
    <recommendedName>
        <fullName evidence="1">Niemann-Pick C1 N-terminal domain-containing protein</fullName>
    </recommendedName>
</protein>
<dbReference type="Proteomes" id="UP000694562">
    <property type="component" value="Unplaced"/>
</dbReference>
<name>A0A8C4XMG8_FALTI</name>
<dbReference type="GO" id="GO:0030299">
    <property type="term" value="P:intestinal cholesterol absorption"/>
    <property type="evidence" value="ECO:0007669"/>
    <property type="project" value="TreeGrafter"/>
</dbReference>
<sequence length="194" mass="20839">AGRRAPRAGVAPSLTPVHRAGYCAFYGECGRNPEVNMSLVPSNVPCLSNTPARVATRTVLNMLRSVCPELVRGDNETTRVCCSLGQLVALRLSVALSGTVLSRCPACARNFANLYCNNICSPDQSLFTNVTRIVNRTTALGRPQLAVVEYQCFYQRDFADASFDSCKGVRFPGWATAASTASPSTSRTTAPAWP</sequence>
<organism evidence="2 3">
    <name type="scientific">Falco tinnunculus</name>
    <name type="common">Common kestrel</name>
    <dbReference type="NCBI Taxonomy" id="100819"/>
    <lineage>
        <taxon>Eukaryota</taxon>
        <taxon>Metazoa</taxon>
        <taxon>Chordata</taxon>
        <taxon>Craniata</taxon>
        <taxon>Vertebrata</taxon>
        <taxon>Euteleostomi</taxon>
        <taxon>Archelosauria</taxon>
        <taxon>Archosauria</taxon>
        <taxon>Dinosauria</taxon>
        <taxon>Saurischia</taxon>
        <taxon>Theropoda</taxon>
        <taxon>Coelurosauria</taxon>
        <taxon>Aves</taxon>
        <taxon>Neognathae</taxon>
        <taxon>Neoaves</taxon>
        <taxon>Telluraves</taxon>
        <taxon>Australaves</taxon>
        <taxon>Falconiformes</taxon>
        <taxon>Falconidae</taxon>
        <taxon>Falco</taxon>
    </lineage>
</organism>
<accession>A0A8C4XMG8</accession>
<evidence type="ECO:0000313" key="3">
    <source>
        <dbReference type="Proteomes" id="UP000694562"/>
    </source>
</evidence>
<proteinExistence type="predicted"/>
<dbReference type="InterPro" id="IPR032190">
    <property type="entry name" value="NPC1_N"/>
</dbReference>
<dbReference type="GO" id="GO:0042632">
    <property type="term" value="P:cholesterol homeostasis"/>
    <property type="evidence" value="ECO:0007669"/>
    <property type="project" value="TreeGrafter"/>
</dbReference>
<evidence type="ECO:0000259" key="1">
    <source>
        <dbReference type="Pfam" id="PF16414"/>
    </source>
</evidence>
<reference evidence="2" key="2">
    <citation type="submission" date="2025-09" db="UniProtKB">
        <authorList>
            <consortium name="Ensembl"/>
        </authorList>
    </citation>
    <scope>IDENTIFICATION</scope>
</reference>
<dbReference type="OMA" id="KAAYACC"/>
<dbReference type="GO" id="GO:0005886">
    <property type="term" value="C:plasma membrane"/>
    <property type="evidence" value="ECO:0007669"/>
    <property type="project" value="TreeGrafter"/>
</dbReference>
<dbReference type="GO" id="GO:0015918">
    <property type="term" value="P:sterol transport"/>
    <property type="evidence" value="ECO:0007669"/>
    <property type="project" value="TreeGrafter"/>
</dbReference>
<dbReference type="PANTHER" id="PTHR45727:SF3">
    <property type="entry name" value="NPC1-LIKE INTRACELLULAR CHOLESTEROL TRANSPORTER 1"/>
    <property type="match status" value="1"/>
</dbReference>
<dbReference type="Ensembl" id="ENSFTIT00000008849.1">
    <property type="protein sequence ID" value="ENSFTIP00000008471.1"/>
    <property type="gene ID" value="ENSFTIG00000005737.1"/>
</dbReference>
<dbReference type="PANTHER" id="PTHR45727">
    <property type="entry name" value="NPC INTRACELLULAR CHOLESTEROL TRANSPORTER 1"/>
    <property type="match status" value="1"/>
</dbReference>
<dbReference type="GO" id="GO:0015485">
    <property type="term" value="F:cholesterol binding"/>
    <property type="evidence" value="ECO:0007669"/>
    <property type="project" value="TreeGrafter"/>
</dbReference>
<dbReference type="AlphaFoldDB" id="A0A8C4XMG8"/>
<feature type="domain" description="Niemann-Pick C1 N-terminal" evidence="1">
    <location>
        <begin position="21"/>
        <end position="178"/>
    </location>
</feature>
<dbReference type="Pfam" id="PF16414">
    <property type="entry name" value="NPC1_N"/>
    <property type="match status" value="1"/>
</dbReference>
<keyword evidence="3" id="KW-1185">Reference proteome</keyword>
<reference evidence="2" key="1">
    <citation type="submission" date="2025-08" db="UniProtKB">
        <authorList>
            <consortium name="Ensembl"/>
        </authorList>
    </citation>
    <scope>IDENTIFICATION</scope>
</reference>
<dbReference type="OrthoDB" id="6510177at2759"/>